<protein>
    <submittedName>
        <fullName evidence="1">Uncharacterized protein</fullName>
    </submittedName>
</protein>
<organism evidence="1 2">
    <name type="scientific">Anisakis simplex</name>
    <name type="common">Herring worm</name>
    <dbReference type="NCBI Taxonomy" id="6269"/>
    <lineage>
        <taxon>Eukaryota</taxon>
        <taxon>Metazoa</taxon>
        <taxon>Ecdysozoa</taxon>
        <taxon>Nematoda</taxon>
        <taxon>Chromadorea</taxon>
        <taxon>Rhabditida</taxon>
        <taxon>Spirurina</taxon>
        <taxon>Ascaridomorpha</taxon>
        <taxon>Ascaridoidea</taxon>
        <taxon>Anisakidae</taxon>
        <taxon>Anisakis</taxon>
        <taxon>Anisakis simplex complex</taxon>
    </lineage>
</organism>
<evidence type="ECO:0000313" key="1">
    <source>
        <dbReference type="EMBL" id="VDK28626.1"/>
    </source>
</evidence>
<dbReference type="AlphaFoldDB" id="A0A3P6NPR0"/>
<proteinExistence type="predicted"/>
<name>A0A3P6NPR0_ANISI</name>
<dbReference type="Proteomes" id="UP000267096">
    <property type="component" value="Unassembled WGS sequence"/>
</dbReference>
<keyword evidence="2" id="KW-1185">Reference proteome</keyword>
<reference evidence="1 2" key="1">
    <citation type="submission" date="2018-11" db="EMBL/GenBank/DDBJ databases">
        <authorList>
            <consortium name="Pathogen Informatics"/>
        </authorList>
    </citation>
    <scope>NUCLEOTIDE SEQUENCE [LARGE SCALE GENOMIC DNA]</scope>
</reference>
<gene>
    <name evidence="1" type="ORF">ASIM_LOCUS7153</name>
</gene>
<accession>A0A3P6NPR0</accession>
<dbReference type="EMBL" id="UYRR01016810">
    <property type="protein sequence ID" value="VDK28626.1"/>
    <property type="molecule type" value="Genomic_DNA"/>
</dbReference>
<evidence type="ECO:0000313" key="2">
    <source>
        <dbReference type="Proteomes" id="UP000267096"/>
    </source>
</evidence>
<sequence length="48" mass="5633">MLGFIVRAIRIDQVLVRDVVEQNEKTQSIQVRTRNDLGLHLRLNSWSD</sequence>